<evidence type="ECO:0000313" key="1">
    <source>
        <dbReference type="EMBL" id="TID25703.1"/>
    </source>
</evidence>
<dbReference type="Proteomes" id="UP000298493">
    <property type="component" value="Unassembled WGS sequence"/>
</dbReference>
<dbReference type="AlphaFoldDB" id="A0A4Z1P8Y7"/>
<dbReference type="EMBL" id="SNSC02000003">
    <property type="protein sequence ID" value="TID25703.1"/>
    <property type="molecule type" value="Genomic_DNA"/>
</dbReference>
<comment type="caution">
    <text evidence="1">The sequence shown here is derived from an EMBL/GenBank/DDBJ whole genome shotgun (WGS) entry which is preliminary data.</text>
</comment>
<evidence type="ECO:0000313" key="2">
    <source>
        <dbReference type="Proteomes" id="UP000298493"/>
    </source>
</evidence>
<sequence length="111" mass="11925">MQTNLGTQAVLPNDFYQLFAAHGFPEELDNTNDSLNIIPIVLRASNSQAVSSKWTIQKAGSLPAYAKLVSNKQAFSALESQDGKMSKQNSRRIIGANVDAMTGEIDALAGL</sequence>
<organism evidence="1 2">
    <name type="scientific">Venturia nashicola</name>
    <dbReference type="NCBI Taxonomy" id="86259"/>
    <lineage>
        <taxon>Eukaryota</taxon>
        <taxon>Fungi</taxon>
        <taxon>Dikarya</taxon>
        <taxon>Ascomycota</taxon>
        <taxon>Pezizomycotina</taxon>
        <taxon>Dothideomycetes</taxon>
        <taxon>Pleosporomycetidae</taxon>
        <taxon>Venturiales</taxon>
        <taxon>Venturiaceae</taxon>
        <taxon>Venturia</taxon>
    </lineage>
</organism>
<accession>A0A4Z1P8Y7</accession>
<protein>
    <submittedName>
        <fullName evidence="1">Uncharacterized protein</fullName>
    </submittedName>
</protein>
<name>A0A4Z1P8Y7_9PEZI</name>
<gene>
    <name evidence="1" type="ORF">E6O75_ATG03566</name>
</gene>
<keyword evidence="2" id="KW-1185">Reference proteome</keyword>
<proteinExistence type="predicted"/>
<reference evidence="1 2" key="1">
    <citation type="submission" date="2019-04" db="EMBL/GenBank/DDBJ databases">
        <title>High contiguity whole genome sequence and gene annotation resource for two Venturia nashicola isolates.</title>
        <authorList>
            <person name="Prokchorchik M."/>
            <person name="Won K."/>
            <person name="Lee Y."/>
            <person name="Choi E.D."/>
            <person name="Segonzac C."/>
            <person name="Sohn K.H."/>
        </authorList>
    </citation>
    <scope>NUCLEOTIDE SEQUENCE [LARGE SCALE GENOMIC DNA]</scope>
    <source>
        <strain evidence="1 2">PRI2</strain>
    </source>
</reference>